<proteinExistence type="predicted"/>
<evidence type="ECO:0000313" key="1">
    <source>
        <dbReference type="EMBL" id="SUP78146.1"/>
    </source>
</evidence>
<reference evidence="1 2" key="1">
    <citation type="submission" date="2018-06" db="EMBL/GenBank/DDBJ databases">
        <authorList>
            <consortium name="Pathogen Informatics"/>
            <person name="Doyle S."/>
        </authorList>
    </citation>
    <scope>NUCLEOTIDE SEQUENCE [LARGE SCALE GENOMIC DNA]</scope>
    <source>
        <strain evidence="1 2">NCTC11470</strain>
    </source>
</reference>
<dbReference type="EMBL" id="UHJA01000001">
    <property type="protein sequence ID" value="SUP78146.1"/>
    <property type="molecule type" value="Genomic_DNA"/>
</dbReference>
<evidence type="ECO:0000313" key="2">
    <source>
        <dbReference type="Proteomes" id="UP000254835"/>
    </source>
</evidence>
<dbReference type="Proteomes" id="UP000254835">
    <property type="component" value="Unassembled WGS sequence"/>
</dbReference>
<accession>A0A380PX29</accession>
<dbReference type="AlphaFoldDB" id="A0A380PX29"/>
<protein>
    <submittedName>
        <fullName evidence="1">Uncharacterized protein</fullName>
    </submittedName>
</protein>
<gene>
    <name evidence="1" type="ORF">NCTC11470_03253</name>
</gene>
<organism evidence="1 2">
    <name type="scientific">Yersinia frederiksenii</name>
    <dbReference type="NCBI Taxonomy" id="29484"/>
    <lineage>
        <taxon>Bacteria</taxon>
        <taxon>Pseudomonadati</taxon>
        <taxon>Pseudomonadota</taxon>
        <taxon>Gammaproteobacteria</taxon>
        <taxon>Enterobacterales</taxon>
        <taxon>Yersiniaceae</taxon>
        <taxon>Yersinia</taxon>
    </lineage>
</organism>
<sequence length="64" mass="7747">MEPFGERQHHDSIIPRRLSDEPFYPRSAGAFFIRFNPEVERLAPLFYLKQPIAYRESHQNHRYS</sequence>
<name>A0A380PX29_YERFR</name>